<keyword evidence="3" id="KW-1185">Reference proteome</keyword>
<feature type="region of interest" description="Disordered" evidence="1">
    <location>
        <begin position="309"/>
        <end position="340"/>
    </location>
</feature>
<evidence type="ECO:0000313" key="3">
    <source>
        <dbReference type="Proteomes" id="UP001146453"/>
    </source>
</evidence>
<comment type="caution">
    <text evidence="2">The sequence shown here is derived from an EMBL/GenBank/DDBJ whole genome shotgun (WGS) entry which is preliminary data.</text>
</comment>
<sequence>MTITAATPTVTDVPAAVTTTRGDEESVEDPLLIIDDFFVATVGRDVEEQLEINGIDIEELPEDTVSVEGLPAGLRYDAATRRIIGIPEVAGTATATVQLADGDVSRTGEIRIAVIAPSTVTETAEAEASSAPESALEVLVPRTAAGTVGRPLEIPVRVVGEGEVTVDGLPEGLTFDNEKSRIHGAPTAAGESTAVISIDDGEQTASAELQISVEDLPTVTVTPEAPSEDGEGKLAISSVSGTKNEPLKVQLGLEGVENVEVTGLPRGLRYDAQLGAITGRPEESGTFEVVVVTQRGDQKLETALNLEVAEGRQSSETETVTVTPTQTPVPGAENTGSAEGSSISDRCVAALAGWGVPLIALVPLAAISQMRLPVAAELQASIDSAMRSFNEQLGGSSNAIGQQFAIDPAVQKQLGQAGGVLSGIAIAALVVGTIANACVEGEGSSR</sequence>
<dbReference type="InterPro" id="IPR013783">
    <property type="entry name" value="Ig-like_fold"/>
</dbReference>
<evidence type="ECO:0000313" key="2">
    <source>
        <dbReference type="EMBL" id="MCZ9292689.1"/>
    </source>
</evidence>
<dbReference type="Gene3D" id="2.60.40.10">
    <property type="entry name" value="Immunoglobulins"/>
    <property type="match status" value="3"/>
</dbReference>
<reference evidence="2" key="1">
    <citation type="submission" date="2022-02" db="EMBL/GenBank/DDBJ databases">
        <title>Corynebacterium sp. from urogenital microbiome.</title>
        <authorList>
            <person name="Cappelli E.A."/>
            <person name="Ribeiro T.G."/>
            <person name="Peixe L."/>
        </authorList>
    </citation>
    <scope>NUCLEOTIDE SEQUENCE</scope>
    <source>
        <strain evidence="2">C8Ua_144</strain>
    </source>
</reference>
<dbReference type="RefSeq" id="WP_269952836.1">
    <property type="nucleotide sequence ID" value="NZ_JAKMUR010000024.1"/>
</dbReference>
<evidence type="ECO:0000256" key="1">
    <source>
        <dbReference type="SAM" id="MobiDB-lite"/>
    </source>
</evidence>
<dbReference type="Proteomes" id="UP001146453">
    <property type="component" value="Unassembled WGS sequence"/>
</dbReference>
<accession>A0ABT4RAV3</accession>
<name>A0ABT4RAV3_9CORY</name>
<proteinExistence type="predicted"/>
<gene>
    <name evidence="2" type="ORF">L8U61_11145</name>
</gene>
<protein>
    <submittedName>
        <fullName evidence="2">Ig domain-containing protein</fullName>
    </submittedName>
</protein>
<organism evidence="2 3">
    <name type="scientific">Corynebacterium lehmanniae</name>
    <dbReference type="NCBI Taxonomy" id="2913497"/>
    <lineage>
        <taxon>Bacteria</taxon>
        <taxon>Bacillati</taxon>
        <taxon>Actinomycetota</taxon>
        <taxon>Actinomycetes</taxon>
        <taxon>Mycobacteriales</taxon>
        <taxon>Corynebacteriaceae</taxon>
        <taxon>Corynebacterium</taxon>
    </lineage>
</organism>
<dbReference type="Pfam" id="PF05345">
    <property type="entry name" value="He_PIG"/>
    <property type="match status" value="2"/>
</dbReference>
<feature type="compositionally biased region" description="Low complexity" evidence="1">
    <location>
        <begin position="316"/>
        <end position="330"/>
    </location>
</feature>
<dbReference type="EMBL" id="JAKMUR010000024">
    <property type="protein sequence ID" value="MCZ9292689.1"/>
    <property type="molecule type" value="Genomic_DNA"/>
</dbReference>